<name>A0ACB9MXI6_BAUVA</name>
<protein>
    <submittedName>
        <fullName evidence="1">Uncharacterized protein</fullName>
    </submittedName>
</protein>
<dbReference type="EMBL" id="CM039433">
    <property type="protein sequence ID" value="KAI4328458.1"/>
    <property type="molecule type" value="Genomic_DNA"/>
</dbReference>
<evidence type="ECO:0000313" key="2">
    <source>
        <dbReference type="Proteomes" id="UP000828941"/>
    </source>
</evidence>
<evidence type="ECO:0000313" key="1">
    <source>
        <dbReference type="EMBL" id="KAI4328458.1"/>
    </source>
</evidence>
<reference evidence="1 2" key="1">
    <citation type="journal article" date="2022" name="DNA Res.">
        <title>Chromosomal-level genome assembly of the orchid tree Bauhinia variegata (Leguminosae; Cercidoideae) supports the allotetraploid origin hypothesis of Bauhinia.</title>
        <authorList>
            <person name="Zhong Y."/>
            <person name="Chen Y."/>
            <person name="Zheng D."/>
            <person name="Pang J."/>
            <person name="Liu Y."/>
            <person name="Luo S."/>
            <person name="Meng S."/>
            <person name="Qian L."/>
            <person name="Wei D."/>
            <person name="Dai S."/>
            <person name="Zhou R."/>
        </authorList>
    </citation>
    <scope>NUCLEOTIDE SEQUENCE [LARGE SCALE GENOMIC DNA]</scope>
    <source>
        <strain evidence="1">BV-YZ2020</strain>
    </source>
</reference>
<keyword evidence="2" id="KW-1185">Reference proteome</keyword>
<organism evidence="1 2">
    <name type="scientific">Bauhinia variegata</name>
    <name type="common">Purple orchid tree</name>
    <name type="synonym">Phanera variegata</name>
    <dbReference type="NCBI Taxonomy" id="167791"/>
    <lineage>
        <taxon>Eukaryota</taxon>
        <taxon>Viridiplantae</taxon>
        <taxon>Streptophyta</taxon>
        <taxon>Embryophyta</taxon>
        <taxon>Tracheophyta</taxon>
        <taxon>Spermatophyta</taxon>
        <taxon>Magnoliopsida</taxon>
        <taxon>eudicotyledons</taxon>
        <taxon>Gunneridae</taxon>
        <taxon>Pentapetalae</taxon>
        <taxon>rosids</taxon>
        <taxon>fabids</taxon>
        <taxon>Fabales</taxon>
        <taxon>Fabaceae</taxon>
        <taxon>Cercidoideae</taxon>
        <taxon>Cercideae</taxon>
        <taxon>Bauhiniinae</taxon>
        <taxon>Bauhinia</taxon>
    </lineage>
</organism>
<gene>
    <name evidence="1" type="ORF">L6164_020811</name>
</gene>
<comment type="caution">
    <text evidence="1">The sequence shown here is derived from an EMBL/GenBank/DDBJ whole genome shotgun (WGS) entry which is preliminary data.</text>
</comment>
<accession>A0ACB9MXI6</accession>
<proteinExistence type="predicted"/>
<sequence>MLLIPALYGITLASPTVTLQSPFKLTMAQMLTKSSSFEPCLCFTILFWDIRIKGSVSLLSSYFDFLSSFASQKWKAAWTRTRNSTTPEPPLNQSLPCIQSQSSVTLTKYEVIRLVENLGLNVGLDGDGIEEVFGEQEISELFEKEPPSMDEVKDVFDVFDENKDGFIEARELQRVFCCLGLEKNLEECLRMIRAVDRNGDDLVDQDEFVEFMERGFSSDS</sequence>
<dbReference type="Proteomes" id="UP000828941">
    <property type="component" value="Chromosome 8"/>
</dbReference>